<reference evidence="2 3" key="1">
    <citation type="submission" date="2021-02" db="EMBL/GenBank/DDBJ databases">
        <authorList>
            <person name="Han P."/>
        </authorList>
    </citation>
    <scope>NUCLEOTIDE SEQUENCE [LARGE SCALE GENOMIC DNA]</scope>
    <source>
        <strain evidence="2">Candidatus Nitrospira sp. ZN2</strain>
    </source>
</reference>
<keyword evidence="1" id="KW-1133">Transmembrane helix</keyword>
<feature type="transmembrane region" description="Helical" evidence="1">
    <location>
        <begin position="85"/>
        <end position="106"/>
    </location>
</feature>
<proteinExistence type="predicted"/>
<keyword evidence="1" id="KW-0472">Membrane</keyword>
<name>A0ABM8RBS2_9BACT</name>
<evidence type="ECO:0000313" key="3">
    <source>
        <dbReference type="Proteomes" id="UP000675880"/>
    </source>
</evidence>
<evidence type="ECO:0000256" key="1">
    <source>
        <dbReference type="SAM" id="Phobius"/>
    </source>
</evidence>
<protein>
    <submittedName>
        <fullName evidence="2">Uncharacterized protein</fullName>
    </submittedName>
</protein>
<evidence type="ECO:0000313" key="2">
    <source>
        <dbReference type="EMBL" id="CAE6743745.1"/>
    </source>
</evidence>
<keyword evidence="1" id="KW-0812">Transmembrane</keyword>
<keyword evidence="3" id="KW-1185">Reference proteome</keyword>
<dbReference type="EMBL" id="CAJNBJ010000008">
    <property type="protein sequence ID" value="CAE6743745.1"/>
    <property type="molecule type" value="Genomic_DNA"/>
</dbReference>
<organism evidence="2 3">
    <name type="scientific">Nitrospira defluvii</name>
    <dbReference type="NCBI Taxonomy" id="330214"/>
    <lineage>
        <taxon>Bacteria</taxon>
        <taxon>Pseudomonadati</taxon>
        <taxon>Nitrospirota</taxon>
        <taxon>Nitrospiria</taxon>
        <taxon>Nitrospirales</taxon>
        <taxon>Nitrospiraceae</taxon>
        <taxon>Nitrospira</taxon>
    </lineage>
</organism>
<dbReference type="Proteomes" id="UP000675880">
    <property type="component" value="Unassembled WGS sequence"/>
</dbReference>
<feature type="transmembrane region" description="Helical" evidence="1">
    <location>
        <begin position="36"/>
        <end position="55"/>
    </location>
</feature>
<gene>
    <name evidence="2" type="ORF">NSPZN2_160038</name>
</gene>
<sequence length="133" mass="13213">MAEMSRPSTNMLFDLAFGIVVMGTVGALIGTFLGAASIPVTSGVGVLLGAVVGFLGGRRFLASILVGTVLGGLLAWMIAGLEKVSFGAGAGAAMGGFLGVQISMLLDVRAARKAAQVEESEDAGAAHSAVTKS</sequence>
<feature type="transmembrane region" description="Helical" evidence="1">
    <location>
        <begin position="12"/>
        <end position="30"/>
    </location>
</feature>
<accession>A0ABM8RBS2</accession>
<comment type="caution">
    <text evidence="2">The sequence shown here is derived from an EMBL/GenBank/DDBJ whole genome shotgun (WGS) entry which is preliminary data.</text>
</comment>
<feature type="transmembrane region" description="Helical" evidence="1">
    <location>
        <begin position="60"/>
        <end position="79"/>
    </location>
</feature>